<dbReference type="PANTHER" id="PTHR44591:SF3">
    <property type="entry name" value="RESPONSE REGULATORY DOMAIN-CONTAINING PROTEIN"/>
    <property type="match status" value="1"/>
</dbReference>
<organism evidence="4 5">
    <name type="scientific">Jilunia laotingensis</name>
    <dbReference type="NCBI Taxonomy" id="2763675"/>
    <lineage>
        <taxon>Bacteria</taxon>
        <taxon>Pseudomonadati</taxon>
        <taxon>Bacteroidota</taxon>
        <taxon>Bacteroidia</taxon>
        <taxon>Bacteroidales</taxon>
        <taxon>Bacteroidaceae</taxon>
        <taxon>Jilunia</taxon>
    </lineage>
</organism>
<dbReference type="AlphaFoldDB" id="A0A926F7Q4"/>
<dbReference type="InterPro" id="IPR001789">
    <property type="entry name" value="Sig_transdc_resp-reg_receiver"/>
</dbReference>
<dbReference type="Gene3D" id="3.40.50.2300">
    <property type="match status" value="1"/>
</dbReference>
<dbReference type="SUPFAM" id="SSF52172">
    <property type="entry name" value="CheY-like"/>
    <property type="match status" value="1"/>
</dbReference>
<evidence type="ECO:0000313" key="4">
    <source>
        <dbReference type="EMBL" id="MBC8594891.1"/>
    </source>
</evidence>
<feature type="domain" description="Response regulatory" evidence="3">
    <location>
        <begin position="5"/>
        <end position="121"/>
    </location>
</feature>
<keyword evidence="1 2" id="KW-0597">Phosphoprotein</keyword>
<reference evidence="4" key="1">
    <citation type="submission" date="2020-08" db="EMBL/GenBank/DDBJ databases">
        <title>Genome public.</title>
        <authorList>
            <person name="Liu C."/>
            <person name="Sun Q."/>
        </authorList>
    </citation>
    <scope>NUCLEOTIDE SEQUENCE</scope>
    <source>
        <strain evidence="4">N12</strain>
    </source>
</reference>
<dbReference type="PROSITE" id="PS50110">
    <property type="entry name" value="RESPONSE_REGULATORY"/>
    <property type="match status" value="1"/>
</dbReference>
<dbReference type="EMBL" id="JACRTF010000001">
    <property type="protein sequence ID" value="MBC8594891.1"/>
    <property type="molecule type" value="Genomic_DNA"/>
</dbReference>
<sequence length="122" mass="14166">MNRKKILLIDDKITIGKVAAIYLSKDYDFVYKENPIQAIAWLCEGNIPDLIISDIRMPEMRGDEFLLYMKSNELFKSIPIVMLSSEESTTERIRLLEEGAEDYILKPFNPLELKVRIKKIIG</sequence>
<evidence type="ECO:0000259" key="3">
    <source>
        <dbReference type="PROSITE" id="PS50110"/>
    </source>
</evidence>
<dbReference type="SMART" id="SM00448">
    <property type="entry name" value="REC"/>
    <property type="match status" value="1"/>
</dbReference>
<evidence type="ECO:0000313" key="5">
    <source>
        <dbReference type="Proteomes" id="UP000651085"/>
    </source>
</evidence>
<gene>
    <name evidence="4" type="ORF">H8744_16900</name>
</gene>
<proteinExistence type="predicted"/>
<protein>
    <submittedName>
        <fullName evidence="4">Response regulator</fullName>
    </submittedName>
</protein>
<evidence type="ECO:0000256" key="2">
    <source>
        <dbReference type="PROSITE-ProRule" id="PRU00169"/>
    </source>
</evidence>
<dbReference type="Pfam" id="PF00072">
    <property type="entry name" value="Response_reg"/>
    <property type="match status" value="1"/>
</dbReference>
<name>A0A926F7Q4_9BACT</name>
<dbReference type="Proteomes" id="UP000651085">
    <property type="component" value="Unassembled WGS sequence"/>
</dbReference>
<keyword evidence="5" id="KW-1185">Reference proteome</keyword>
<evidence type="ECO:0000256" key="1">
    <source>
        <dbReference type="ARBA" id="ARBA00022553"/>
    </source>
</evidence>
<dbReference type="InterPro" id="IPR011006">
    <property type="entry name" value="CheY-like_superfamily"/>
</dbReference>
<accession>A0A926F7Q4</accession>
<feature type="modified residue" description="4-aspartylphosphate" evidence="2">
    <location>
        <position position="54"/>
    </location>
</feature>
<dbReference type="InterPro" id="IPR050595">
    <property type="entry name" value="Bact_response_regulator"/>
</dbReference>
<dbReference type="RefSeq" id="WP_262435978.1">
    <property type="nucleotide sequence ID" value="NZ_JACRTF010000001.1"/>
</dbReference>
<dbReference type="GO" id="GO:0000160">
    <property type="term" value="P:phosphorelay signal transduction system"/>
    <property type="evidence" value="ECO:0007669"/>
    <property type="project" value="InterPro"/>
</dbReference>
<comment type="caution">
    <text evidence="4">The sequence shown here is derived from an EMBL/GenBank/DDBJ whole genome shotgun (WGS) entry which is preliminary data.</text>
</comment>
<dbReference type="PANTHER" id="PTHR44591">
    <property type="entry name" value="STRESS RESPONSE REGULATOR PROTEIN 1"/>
    <property type="match status" value="1"/>
</dbReference>